<dbReference type="InterPro" id="IPR018461">
    <property type="entry name" value="Na/H_Antiport_NhaC-like_C"/>
</dbReference>
<feature type="transmembrane region" description="Helical" evidence="9">
    <location>
        <begin position="47"/>
        <end position="66"/>
    </location>
</feature>
<dbReference type="RefSeq" id="WP_072335882.1">
    <property type="nucleotide sequence ID" value="NZ_CALJDE010000025.1"/>
</dbReference>
<dbReference type="PANTHER" id="PTHR33451">
    <property type="entry name" value="MALATE-2H(+)/NA(+)-LACTATE ANTIPORTER"/>
    <property type="match status" value="1"/>
</dbReference>
<keyword evidence="12" id="KW-1185">Reference proteome</keyword>
<keyword evidence="5 9" id="KW-0812">Transmembrane</keyword>
<feature type="transmembrane region" description="Helical" evidence="9">
    <location>
        <begin position="78"/>
        <end position="97"/>
    </location>
</feature>
<feature type="transmembrane region" description="Helical" evidence="9">
    <location>
        <begin position="401"/>
        <end position="424"/>
    </location>
</feature>
<feature type="transmembrane region" description="Helical" evidence="9">
    <location>
        <begin position="208"/>
        <end position="227"/>
    </location>
</feature>
<accession>A0A1K1LGC3</accession>
<evidence type="ECO:0000313" key="12">
    <source>
        <dbReference type="Proteomes" id="UP000186323"/>
    </source>
</evidence>
<gene>
    <name evidence="11" type="ORF">DESPIGER_1907</name>
</gene>
<feature type="transmembrane region" description="Helical" evidence="9">
    <location>
        <begin position="436"/>
        <end position="456"/>
    </location>
</feature>
<feature type="transmembrane region" description="Helical" evidence="9">
    <location>
        <begin position="117"/>
        <end position="138"/>
    </location>
</feature>
<dbReference type="AlphaFoldDB" id="A0A1K1LGC3"/>
<protein>
    <submittedName>
        <fullName evidence="11">Methionine transporter MetT</fullName>
    </submittedName>
</protein>
<evidence type="ECO:0000256" key="7">
    <source>
        <dbReference type="ARBA" id="ARBA00023136"/>
    </source>
</evidence>
<comment type="similarity">
    <text evidence="8">Belongs to the NhaC Na(+)/H(+) (TC 2.A.35) antiporter family.</text>
</comment>
<dbReference type="Proteomes" id="UP000186323">
    <property type="component" value="Chromosome I"/>
</dbReference>
<feature type="transmembrane region" description="Helical" evidence="9">
    <location>
        <begin position="247"/>
        <end position="270"/>
    </location>
</feature>
<evidence type="ECO:0000313" key="11">
    <source>
        <dbReference type="EMBL" id="SFV73736.1"/>
    </source>
</evidence>
<keyword evidence="7 9" id="KW-0472">Membrane</keyword>
<dbReference type="GO" id="GO:0005886">
    <property type="term" value="C:plasma membrane"/>
    <property type="evidence" value="ECO:0007669"/>
    <property type="project" value="UniProtKB-SubCell"/>
</dbReference>
<dbReference type="GO" id="GO:0015297">
    <property type="term" value="F:antiporter activity"/>
    <property type="evidence" value="ECO:0007669"/>
    <property type="project" value="UniProtKB-KW"/>
</dbReference>
<feature type="domain" description="Na+/H+ antiporter NhaC-like C-terminal" evidence="10">
    <location>
        <begin position="18"/>
        <end position="224"/>
    </location>
</feature>
<dbReference type="OrthoDB" id="9762978at2"/>
<dbReference type="KEGG" id="dpg:DESPIGER_1907"/>
<dbReference type="Pfam" id="PF03553">
    <property type="entry name" value="Na_H_antiporter"/>
    <property type="match status" value="1"/>
</dbReference>
<evidence type="ECO:0000256" key="2">
    <source>
        <dbReference type="ARBA" id="ARBA00022448"/>
    </source>
</evidence>
<dbReference type="EMBL" id="LT630450">
    <property type="protein sequence ID" value="SFV73736.1"/>
    <property type="molecule type" value="Genomic_DNA"/>
</dbReference>
<feature type="transmembrane region" description="Helical" evidence="9">
    <location>
        <begin position="21"/>
        <end position="41"/>
    </location>
</feature>
<sequence>MNPQTHTAPQEQPEAPASFAAILPLLLFLLIFIGTGVSLSLTGVDMAFYQLSATVAILPAIALALMQGRARLAKKITIFLTGVGEINIITMCMIYLLAGGFAATATAIGSVDATVNFGLSLVPPAFILPGLFLIGAFVSTAMGTSMGTVAAITPIALGVAAQTSIEVPVLMGVVLGGAMFGDNLSMISDTTIAATRTQGCEMGDKFRMNFLIVLPAALLTVALLWFSASGGTEVALHDFELVRVLPYMAVLVLALTGLNAFIVLAAGILLSGLVGLFCGIPGAEGQIVPYSLLRWGQDIYKGFTGMNEIMVLSMLIGGLGELIRYHGGIAWLLARVDGLARRLAGKDGRKGSSRVGESCIALLASLADICTANNTVAIILTGGLAREIALKNGIDPRRSASLLDIFSCVFQGLIPWAAQLLLAGSLSRISPLEITINNWYCMLLAVAGTLAIILGLPRVKARSTEV</sequence>
<dbReference type="InterPro" id="IPR052180">
    <property type="entry name" value="NhaC_Na-H+_Antiporter"/>
</dbReference>
<evidence type="ECO:0000256" key="1">
    <source>
        <dbReference type="ARBA" id="ARBA00004651"/>
    </source>
</evidence>
<keyword evidence="2" id="KW-0813">Transport</keyword>
<evidence type="ECO:0000256" key="6">
    <source>
        <dbReference type="ARBA" id="ARBA00022989"/>
    </source>
</evidence>
<keyword evidence="4" id="KW-1003">Cell membrane</keyword>
<evidence type="ECO:0000259" key="10">
    <source>
        <dbReference type="Pfam" id="PF03553"/>
    </source>
</evidence>
<dbReference type="PANTHER" id="PTHR33451:SF5">
    <property type="entry name" value="NA+_H+ ANTIPORTER"/>
    <property type="match status" value="1"/>
</dbReference>
<evidence type="ECO:0000256" key="8">
    <source>
        <dbReference type="ARBA" id="ARBA00038435"/>
    </source>
</evidence>
<evidence type="ECO:0000256" key="5">
    <source>
        <dbReference type="ARBA" id="ARBA00022692"/>
    </source>
</evidence>
<organism evidence="11 12">
    <name type="scientific">Desulfovibrio piger</name>
    <dbReference type="NCBI Taxonomy" id="901"/>
    <lineage>
        <taxon>Bacteria</taxon>
        <taxon>Pseudomonadati</taxon>
        <taxon>Thermodesulfobacteriota</taxon>
        <taxon>Desulfovibrionia</taxon>
        <taxon>Desulfovibrionales</taxon>
        <taxon>Desulfovibrionaceae</taxon>
        <taxon>Desulfovibrio</taxon>
    </lineage>
</organism>
<evidence type="ECO:0000256" key="4">
    <source>
        <dbReference type="ARBA" id="ARBA00022475"/>
    </source>
</evidence>
<name>A0A1K1LGC3_9BACT</name>
<evidence type="ECO:0000256" key="3">
    <source>
        <dbReference type="ARBA" id="ARBA00022449"/>
    </source>
</evidence>
<keyword evidence="3" id="KW-0050">Antiport</keyword>
<comment type="subcellular location">
    <subcellularLocation>
        <location evidence="1">Cell membrane</location>
        <topology evidence="1">Multi-pass membrane protein</topology>
    </subcellularLocation>
</comment>
<evidence type="ECO:0000256" key="9">
    <source>
        <dbReference type="SAM" id="Phobius"/>
    </source>
</evidence>
<keyword evidence="6 9" id="KW-1133">Transmembrane helix</keyword>
<proteinExistence type="inferred from homology"/>
<reference evidence="12" key="1">
    <citation type="submission" date="2016-10" db="EMBL/GenBank/DDBJ databases">
        <authorList>
            <person name="Wegmann U."/>
        </authorList>
    </citation>
    <scope>NUCLEOTIDE SEQUENCE [LARGE SCALE GENOMIC DNA]</scope>
</reference>